<keyword evidence="6 10" id="KW-1133">Transmembrane helix</keyword>
<evidence type="ECO:0000313" key="14">
    <source>
        <dbReference type="Proteomes" id="UP000238982"/>
    </source>
</evidence>
<feature type="coiled-coil region" evidence="8">
    <location>
        <begin position="283"/>
        <end position="317"/>
    </location>
</feature>
<dbReference type="AlphaFoldDB" id="A0A2S9MLB6"/>
<accession>A0A2S9MLB6</accession>
<comment type="caution">
    <text evidence="13">The sequence shown here is derived from an EMBL/GenBank/DDBJ whole genome shotgun (WGS) entry which is preliminary data.</text>
</comment>
<dbReference type="PANTHER" id="PTHR32309:SF32">
    <property type="entry name" value="TYROSINE-PROTEIN KINASE ETK-RELATED"/>
    <property type="match status" value="1"/>
</dbReference>
<evidence type="ECO:0000256" key="7">
    <source>
        <dbReference type="ARBA" id="ARBA00023136"/>
    </source>
</evidence>
<protein>
    <submittedName>
        <fullName evidence="13">Lipopolysaccharide biosynthesis protein</fullName>
    </submittedName>
</protein>
<feature type="transmembrane region" description="Helical" evidence="10">
    <location>
        <begin position="453"/>
        <end position="477"/>
    </location>
</feature>
<dbReference type="InterPro" id="IPR050445">
    <property type="entry name" value="Bact_polysacc_biosynth/exp"/>
</dbReference>
<gene>
    <name evidence="13" type="ORF">C6Q15_17390</name>
</gene>
<evidence type="ECO:0000313" key="13">
    <source>
        <dbReference type="EMBL" id="PRF59354.1"/>
    </source>
</evidence>
<keyword evidence="2" id="KW-1003">Cell membrane</keyword>
<evidence type="ECO:0000256" key="8">
    <source>
        <dbReference type="SAM" id="Coils"/>
    </source>
</evidence>
<dbReference type="GO" id="GO:0005886">
    <property type="term" value="C:plasma membrane"/>
    <property type="evidence" value="ECO:0007669"/>
    <property type="project" value="UniProtKB-SubCell"/>
</dbReference>
<dbReference type="Pfam" id="PF02706">
    <property type="entry name" value="Wzz"/>
    <property type="match status" value="1"/>
</dbReference>
<evidence type="ECO:0000256" key="5">
    <source>
        <dbReference type="ARBA" id="ARBA00022840"/>
    </source>
</evidence>
<evidence type="ECO:0000256" key="2">
    <source>
        <dbReference type="ARBA" id="ARBA00022475"/>
    </source>
</evidence>
<dbReference type="Gene3D" id="3.40.50.300">
    <property type="entry name" value="P-loop containing nucleotide triphosphate hydrolases"/>
    <property type="match status" value="1"/>
</dbReference>
<comment type="subcellular location">
    <subcellularLocation>
        <location evidence="1">Cell membrane</location>
        <topology evidence="1">Multi-pass membrane protein</topology>
    </subcellularLocation>
</comment>
<evidence type="ECO:0000256" key="4">
    <source>
        <dbReference type="ARBA" id="ARBA00022741"/>
    </source>
</evidence>
<keyword evidence="5" id="KW-0067">ATP-binding</keyword>
<dbReference type="Pfam" id="PF23607">
    <property type="entry name" value="WZC_N"/>
    <property type="match status" value="1"/>
</dbReference>
<feature type="domain" description="Tyrosine-protein kinase G-rich" evidence="12">
    <location>
        <begin position="396"/>
        <end position="470"/>
    </location>
</feature>
<feature type="domain" description="Polysaccharide chain length determinant N-terminal" evidence="11">
    <location>
        <begin position="31"/>
        <end position="115"/>
    </location>
</feature>
<dbReference type="PANTHER" id="PTHR32309">
    <property type="entry name" value="TYROSINE-PROTEIN KINASE"/>
    <property type="match status" value="1"/>
</dbReference>
<evidence type="ECO:0000259" key="12">
    <source>
        <dbReference type="Pfam" id="PF13807"/>
    </source>
</evidence>
<name>A0A2S9MLB6_9BURK</name>
<feature type="compositionally biased region" description="Basic and acidic residues" evidence="9">
    <location>
        <begin position="728"/>
        <end position="746"/>
    </location>
</feature>
<keyword evidence="8" id="KW-0175">Coiled coil</keyword>
<keyword evidence="7 10" id="KW-0472">Membrane</keyword>
<evidence type="ECO:0000256" key="3">
    <source>
        <dbReference type="ARBA" id="ARBA00022692"/>
    </source>
</evidence>
<evidence type="ECO:0000256" key="6">
    <source>
        <dbReference type="ARBA" id="ARBA00022989"/>
    </source>
</evidence>
<evidence type="ECO:0000256" key="9">
    <source>
        <dbReference type="SAM" id="MobiDB-lite"/>
    </source>
</evidence>
<keyword evidence="3 10" id="KW-0812">Transmembrane</keyword>
<dbReference type="Proteomes" id="UP000238982">
    <property type="component" value="Unassembled WGS sequence"/>
</dbReference>
<dbReference type="EMBL" id="PVGH01000067">
    <property type="protein sequence ID" value="PRF59354.1"/>
    <property type="molecule type" value="Genomic_DNA"/>
</dbReference>
<dbReference type="InterPro" id="IPR005702">
    <property type="entry name" value="Wzc-like_C"/>
</dbReference>
<evidence type="ECO:0000259" key="11">
    <source>
        <dbReference type="Pfam" id="PF02706"/>
    </source>
</evidence>
<dbReference type="RefSeq" id="WP_105796858.1">
    <property type="nucleotide sequence ID" value="NZ_JAHPLO010000034.1"/>
</dbReference>
<proteinExistence type="predicted"/>
<dbReference type="InterPro" id="IPR032807">
    <property type="entry name" value="GNVR"/>
</dbReference>
<evidence type="ECO:0000256" key="10">
    <source>
        <dbReference type="SAM" id="Phobius"/>
    </source>
</evidence>
<reference evidence="13 14" key="1">
    <citation type="submission" date="2018-03" db="EMBL/GenBank/DDBJ databases">
        <authorList>
            <person name="Keele B.F."/>
        </authorList>
    </citation>
    <scope>NUCLEOTIDE SEQUENCE [LARGE SCALE GENOMIC DNA]</scope>
    <source>
        <strain evidence="13 14">AU19729</strain>
    </source>
</reference>
<feature type="region of interest" description="Disordered" evidence="9">
    <location>
        <begin position="726"/>
        <end position="761"/>
    </location>
</feature>
<organism evidence="13 14">
    <name type="scientific">Burkholderia multivorans</name>
    <dbReference type="NCBI Taxonomy" id="87883"/>
    <lineage>
        <taxon>Bacteria</taxon>
        <taxon>Pseudomonadati</taxon>
        <taxon>Pseudomonadota</taxon>
        <taxon>Betaproteobacteria</taxon>
        <taxon>Burkholderiales</taxon>
        <taxon>Burkholderiaceae</taxon>
        <taxon>Burkholderia</taxon>
        <taxon>Burkholderia cepacia complex</taxon>
    </lineage>
</organism>
<dbReference type="SUPFAM" id="SSF52540">
    <property type="entry name" value="P-loop containing nucleoside triphosphate hydrolases"/>
    <property type="match status" value="1"/>
</dbReference>
<feature type="transmembrane region" description="Helical" evidence="10">
    <location>
        <begin position="40"/>
        <end position="63"/>
    </location>
</feature>
<sequence>MALDRPSSNGYRDGSATVSRDTFKLTMSESLRNVLDHRRLFLAVFLGCLLLATIYAITATPVYSVDTLIKVEENKHSALGSLSEISNALDIQSSSVVGEIDIARSRTVVTRAMDETLAQVDVSVRNPIPLIGGFVASLLRKDRNGLVVPLFNTPFWAWGGERVEFRKFDIPDAQIGKKLELDYLPGNRFVLRDSHGDEVLRGVVGKPTVANGYNVDVARIVARPGTEFRVRRESTQVRLDSILTKLSGAETKRQSGIMQLSFEDHDPVYAARLLNAIAAAYLDANARRRAEDAERSLAFLDRQLPVVKARLEQAEEALNTFRNAQGSIDPQGDVKLLIDQLSLVDKARLEAKLEYQDLSSKYVAGQPELAAVASKLKTLDQQSADLKNKVAHLPSQQQTYLRLAREVEVNSQLYVGLLNNSQQLQIAKAGTVGNASIIDKADVSDKPIRPKRVLVIALGAALGLILGLAATQAGALFSRRVRDPKHLEAVVGVPMLGVLPAAPRALQTSAGDRPPFVVAREHRDTPLGEALENLALLLHYRLTAQHENSKAVLMTSPEPGQGTSMIAANLAYLFAESGFKTLLLRADAGDVGTGRTLPMKYEKGLSDLLKGTLELKRAISPINDHLDVLSAGKGVEPLRNLFRTERLEALIASLRDEYDMIVVDAPSARAVANVAMLSRFVDVTLMTARQGAVTYVAVAEAVENLSKVGAQVDGLVFNGFESPSLSRDAYRSAHRSTKDSPPRENAGEAVPDTLLARTGSD</sequence>
<keyword evidence="4" id="KW-0547">Nucleotide-binding</keyword>
<dbReference type="InterPro" id="IPR027417">
    <property type="entry name" value="P-loop_NTPase"/>
</dbReference>
<dbReference type="Pfam" id="PF13807">
    <property type="entry name" value="GNVR"/>
    <property type="match status" value="1"/>
</dbReference>
<dbReference type="InterPro" id="IPR003856">
    <property type="entry name" value="LPS_length_determ_N"/>
</dbReference>
<dbReference type="CDD" id="cd05387">
    <property type="entry name" value="BY-kinase"/>
    <property type="match status" value="1"/>
</dbReference>
<dbReference type="GO" id="GO:0004713">
    <property type="term" value="F:protein tyrosine kinase activity"/>
    <property type="evidence" value="ECO:0007669"/>
    <property type="project" value="TreeGrafter"/>
</dbReference>
<dbReference type="SUPFAM" id="SSF57997">
    <property type="entry name" value="Tropomyosin"/>
    <property type="match status" value="1"/>
</dbReference>
<evidence type="ECO:0000256" key="1">
    <source>
        <dbReference type="ARBA" id="ARBA00004651"/>
    </source>
</evidence>